<keyword evidence="2" id="KW-1185">Reference proteome</keyword>
<accession>A0ABS6K2B2</accession>
<dbReference type="SUPFAM" id="SSF54593">
    <property type="entry name" value="Glyoxalase/Bleomycin resistance protein/Dihydroxybiphenyl dioxygenase"/>
    <property type="match status" value="1"/>
</dbReference>
<proteinExistence type="predicted"/>
<sequence>MEKGKITYPNPGRRPKKFTAKSLHGRTRLYVITYKDLRRFQNFYINVFGWDMIEMPVAASGVPAGDEHPSLLMATGPAQYDYEGCTPGHMNMFVHWAPGEIEKPGPFMEIHMDRPLEETIQKIIDHGGKLILDKTKSALAKPLDDSKQSWEIHAVIEDPAGNYLYLWKCPSSRTWDELEAEYDIEDEEE</sequence>
<reference evidence="1 2" key="1">
    <citation type="submission" date="2021-06" db="EMBL/GenBank/DDBJ databases">
        <title>Description of novel taxa of the family Lachnospiraceae.</title>
        <authorList>
            <person name="Chaplin A.V."/>
            <person name="Sokolova S.R."/>
            <person name="Pikina A.P."/>
            <person name="Korzhanova M."/>
            <person name="Belova V."/>
            <person name="Korostin D."/>
            <person name="Efimov B.A."/>
        </authorList>
    </citation>
    <scope>NUCLEOTIDE SEQUENCE [LARGE SCALE GENOMIC DNA]</scope>
    <source>
        <strain evidence="1 2">ASD4241</strain>
    </source>
</reference>
<name>A0ABS6K2B2_9FIRM</name>
<evidence type="ECO:0000313" key="2">
    <source>
        <dbReference type="Proteomes" id="UP001314681"/>
    </source>
</evidence>
<dbReference type="EMBL" id="JAHQCX010000001">
    <property type="protein sequence ID" value="MBU9724771.1"/>
    <property type="molecule type" value="Genomic_DNA"/>
</dbReference>
<dbReference type="InterPro" id="IPR029068">
    <property type="entry name" value="Glyas_Bleomycin-R_OHBP_Dase"/>
</dbReference>
<evidence type="ECO:0008006" key="3">
    <source>
        <dbReference type="Google" id="ProtNLM"/>
    </source>
</evidence>
<gene>
    <name evidence="1" type="ORF">KTH90_01955</name>
</gene>
<evidence type="ECO:0000313" key="1">
    <source>
        <dbReference type="EMBL" id="MBU9724771.1"/>
    </source>
</evidence>
<dbReference type="RefSeq" id="WP_158352709.1">
    <property type="nucleotide sequence ID" value="NZ_JAHQCX010000001.1"/>
</dbReference>
<comment type="caution">
    <text evidence="1">The sequence shown here is derived from an EMBL/GenBank/DDBJ whole genome shotgun (WGS) entry which is preliminary data.</text>
</comment>
<organism evidence="1 2">
    <name type="scientific">Diplocloster modestus</name>
    <dbReference type="NCBI Taxonomy" id="2850322"/>
    <lineage>
        <taxon>Bacteria</taxon>
        <taxon>Bacillati</taxon>
        <taxon>Bacillota</taxon>
        <taxon>Clostridia</taxon>
        <taxon>Lachnospirales</taxon>
        <taxon>Lachnospiraceae</taxon>
        <taxon>Diplocloster</taxon>
    </lineage>
</organism>
<dbReference type="Gene3D" id="3.10.180.10">
    <property type="entry name" value="2,3-Dihydroxybiphenyl 1,2-Dioxygenase, domain 1"/>
    <property type="match status" value="1"/>
</dbReference>
<dbReference type="Proteomes" id="UP001314681">
    <property type="component" value="Unassembled WGS sequence"/>
</dbReference>
<protein>
    <recommendedName>
        <fullName evidence="3">VOC domain-containing protein</fullName>
    </recommendedName>
</protein>